<dbReference type="eggNOG" id="ENOG5032Q3H">
    <property type="taxonomic scope" value="Bacteria"/>
</dbReference>
<evidence type="ECO:0000313" key="4">
    <source>
        <dbReference type="Proteomes" id="UP000024001"/>
    </source>
</evidence>
<keyword evidence="1" id="KW-0812">Transmembrane</keyword>
<evidence type="ECO:0000259" key="2">
    <source>
        <dbReference type="Pfam" id="PF06889"/>
    </source>
</evidence>
<accession>A0A031FR63</accession>
<sequence>MAPAVNALQNHPGDAEYPVRSRLRYARVLDVKRKSDPAEMRRRAIRVTLAGAPLGIAAFVWSRLQDVDDIVLSFFAFLVGMSIGLAIASFVLAIRDAGAPRRAQLAYIAASARQPITARQQQILALDSASDFATRGWNASLGFTPTFAELPQELRSKHRDGEQGSPWFALPVVPLKQLRGALDEQFKIVTKADAELLVADTLALGINSQRFAEVVHSDGGEHMITRVAGLTDLAVFDIQDLARGTEERPARLLLAADIERGIGGIRYAYVAGYLTADETWALLEPLAEKAFATYRSWEEYWREVLIATAFRTDSLQAVQSQRDALAELRASRWPTASAEWPAVGARS</sequence>
<dbReference type="Pfam" id="PF06889">
    <property type="entry name" value="DUF1266"/>
    <property type="match status" value="1"/>
</dbReference>
<dbReference type="Proteomes" id="UP000024001">
    <property type="component" value="Unassembled WGS sequence"/>
</dbReference>
<organism evidence="3 4">
    <name type="scientific">Microbacterium oleivorans</name>
    <dbReference type="NCBI Taxonomy" id="273677"/>
    <lineage>
        <taxon>Bacteria</taxon>
        <taxon>Bacillati</taxon>
        <taxon>Actinomycetota</taxon>
        <taxon>Actinomycetes</taxon>
        <taxon>Micrococcales</taxon>
        <taxon>Microbacteriaceae</taxon>
        <taxon>Microbacterium</taxon>
    </lineage>
</organism>
<keyword evidence="1" id="KW-1133">Transmembrane helix</keyword>
<dbReference type="AlphaFoldDB" id="A0A031FR63"/>
<reference evidence="3 4" key="1">
    <citation type="submission" date="2014-03" db="EMBL/GenBank/DDBJ databases">
        <title>Draft Genome Sequences of 13 Willow Endophytes.</title>
        <authorList>
            <person name="Gan H.Y."/>
            <person name="Gan H.M."/>
            <person name="Savka M.A."/>
            <person name="Hudson A.O."/>
        </authorList>
    </citation>
    <scope>NUCLEOTIDE SEQUENCE [LARGE SCALE GENOMIC DNA]</scope>
    <source>
        <strain evidence="3 4">RIT293</strain>
    </source>
</reference>
<dbReference type="InterPro" id="IPR009677">
    <property type="entry name" value="DUF1266"/>
</dbReference>
<keyword evidence="1" id="KW-0472">Membrane</keyword>
<feature type="transmembrane region" description="Helical" evidence="1">
    <location>
        <begin position="70"/>
        <end position="94"/>
    </location>
</feature>
<gene>
    <name evidence="3" type="ORF">BW34_01983</name>
</gene>
<keyword evidence="4" id="KW-1185">Reference proteome</keyword>
<dbReference type="RefSeq" id="WP_036311984.1">
    <property type="nucleotide sequence ID" value="NZ_JFYO01000006.1"/>
</dbReference>
<name>A0A031FR63_9MICO</name>
<dbReference type="OrthoDB" id="5062235at2"/>
<proteinExistence type="predicted"/>
<feature type="transmembrane region" description="Helical" evidence="1">
    <location>
        <begin position="44"/>
        <end position="64"/>
    </location>
</feature>
<evidence type="ECO:0000313" key="3">
    <source>
        <dbReference type="EMBL" id="EZP26782.1"/>
    </source>
</evidence>
<evidence type="ECO:0000256" key="1">
    <source>
        <dbReference type="SAM" id="Phobius"/>
    </source>
</evidence>
<protein>
    <submittedName>
        <fullName evidence="3">Putative membrane proteim</fullName>
    </submittedName>
</protein>
<dbReference type="PATRIC" id="fig|273677.3.peg.1966"/>
<comment type="caution">
    <text evidence="3">The sequence shown here is derived from an EMBL/GenBank/DDBJ whole genome shotgun (WGS) entry which is preliminary data.</text>
</comment>
<dbReference type="EMBL" id="JFYO01000006">
    <property type="protein sequence ID" value="EZP26782.1"/>
    <property type="molecule type" value="Genomic_DNA"/>
</dbReference>
<feature type="domain" description="DUF1266" evidence="2">
    <location>
        <begin position="233"/>
        <end position="316"/>
    </location>
</feature>